<name>A0ABD3RHB8_9STRA</name>
<sequence length="355" mass="39926">MQIEVGETRTSKRKRNQHVNKSLFQYRLEQVLDSPGGLDGVLHLVHTATKLDIDEINESCWTPLVGAITLLGTSTTANGNSAESEERAIRLVRACHQRGISPNSGAIICSRYDRPLTVAAYYGYHSAVRLLIECGALPDLRNGDGENAFILALRNPTGRTSRLRGCDERTARLLLDLGVVTPDLGHWKGVPRGTLCYVNDCSQSPSTMYFALRNKNVDAVKFLCNAGSVITDRDYLNFRRQGRAKVRFYLLAMVAEVLSSSEMTTTMPDNATRDYSAMTKSQLMQMAKSWNRRIDWSFPPTWKVGVALCQNCGLPPAIFRTHVVPYLDRDWFYDPKLLVYQFDRQYAIGETMINT</sequence>
<evidence type="ECO:0008006" key="3">
    <source>
        <dbReference type="Google" id="ProtNLM"/>
    </source>
</evidence>
<reference evidence="1 2" key="1">
    <citation type="submission" date="2024-10" db="EMBL/GenBank/DDBJ databases">
        <title>Updated reference genomes for cyclostephanoid diatoms.</title>
        <authorList>
            <person name="Roberts W.R."/>
            <person name="Alverson A.J."/>
        </authorList>
    </citation>
    <scope>NUCLEOTIDE SEQUENCE [LARGE SCALE GENOMIC DNA]</scope>
    <source>
        <strain evidence="1 2">AJA228-03</strain>
    </source>
</reference>
<dbReference type="Pfam" id="PF00023">
    <property type="entry name" value="Ank"/>
    <property type="match status" value="1"/>
</dbReference>
<evidence type="ECO:0000313" key="2">
    <source>
        <dbReference type="Proteomes" id="UP001530377"/>
    </source>
</evidence>
<protein>
    <recommendedName>
        <fullName evidence="3">Ankyrin repeat protein</fullName>
    </recommendedName>
</protein>
<accession>A0ABD3RHB8</accession>
<proteinExistence type="predicted"/>
<dbReference type="Proteomes" id="UP001530377">
    <property type="component" value="Unassembled WGS sequence"/>
</dbReference>
<dbReference type="SMART" id="SM00248">
    <property type="entry name" value="ANK"/>
    <property type="match status" value="3"/>
</dbReference>
<dbReference type="AlphaFoldDB" id="A0ABD3RHB8"/>
<dbReference type="InterPro" id="IPR002110">
    <property type="entry name" value="Ankyrin_rpt"/>
</dbReference>
<dbReference type="Gene3D" id="1.25.40.20">
    <property type="entry name" value="Ankyrin repeat-containing domain"/>
    <property type="match status" value="1"/>
</dbReference>
<dbReference type="EMBL" id="JALLPB020000275">
    <property type="protein sequence ID" value="KAL3811171.1"/>
    <property type="molecule type" value="Genomic_DNA"/>
</dbReference>
<dbReference type="SUPFAM" id="SSF48403">
    <property type="entry name" value="Ankyrin repeat"/>
    <property type="match status" value="1"/>
</dbReference>
<gene>
    <name evidence="1" type="ORF">ACHAXA_002735</name>
</gene>
<keyword evidence="2" id="KW-1185">Reference proteome</keyword>
<comment type="caution">
    <text evidence="1">The sequence shown here is derived from an EMBL/GenBank/DDBJ whole genome shotgun (WGS) entry which is preliminary data.</text>
</comment>
<organism evidence="1 2">
    <name type="scientific">Cyclostephanos tholiformis</name>
    <dbReference type="NCBI Taxonomy" id="382380"/>
    <lineage>
        <taxon>Eukaryota</taxon>
        <taxon>Sar</taxon>
        <taxon>Stramenopiles</taxon>
        <taxon>Ochrophyta</taxon>
        <taxon>Bacillariophyta</taxon>
        <taxon>Coscinodiscophyceae</taxon>
        <taxon>Thalassiosirophycidae</taxon>
        <taxon>Stephanodiscales</taxon>
        <taxon>Stephanodiscaceae</taxon>
        <taxon>Cyclostephanos</taxon>
    </lineage>
</organism>
<dbReference type="InterPro" id="IPR036770">
    <property type="entry name" value="Ankyrin_rpt-contain_sf"/>
</dbReference>
<evidence type="ECO:0000313" key="1">
    <source>
        <dbReference type="EMBL" id="KAL3811171.1"/>
    </source>
</evidence>